<accession>A0ABR3TU70</accession>
<feature type="region of interest" description="Disordered" evidence="2">
    <location>
        <begin position="201"/>
        <end position="229"/>
    </location>
</feature>
<dbReference type="SUPFAM" id="SSF58113">
    <property type="entry name" value="Apolipoprotein A-I"/>
    <property type="match status" value="1"/>
</dbReference>
<name>A0ABR3TU70_9PEZI</name>
<comment type="caution">
    <text evidence="3">The sequence shown here is derived from an EMBL/GenBank/DDBJ whole genome shotgun (WGS) entry which is preliminary data.</text>
</comment>
<evidence type="ECO:0000256" key="1">
    <source>
        <dbReference type="SAM" id="Coils"/>
    </source>
</evidence>
<gene>
    <name evidence="3" type="ORF">SLS58_004354</name>
</gene>
<dbReference type="EMBL" id="JAKEKT020000023">
    <property type="protein sequence ID" value="KAL1644440.1"/>
    <property type="molecule type" value="Genomic_DNA"/>
</dbReference>
<evidence type="ECO:0000256" key="2">
    <source>
        <dbReference type="SAM" id="MobiDB-lite"/>
    </source>
</evidence>
<reference evidence="3 4" key="1">
    <citation type="journal article" date="2023" name="Plant Dis.">
        <title>First Report of Diplodia intermedia Causing Canker and Dieback Diseases on Apple Trees in Canada.</title>
        <authorList>
            <person name="Ellouze W."/>
            <person name="Ilyukhin E."/>
            <person name="Sulman M."/>
            <person name="Ali S."/>
        </authorList>
    </citation>
    <scope>NUCLEOTIDE SEQUENCE [LARGE SCALE GENOMIC DNA]</scope>
    <source>
        <strain evidence="3 4">M45-28</strain>
    </source>
</reference>
<evidence type="ECO:0000313" key="3">
    <source>
        <dbReference type="EMBL" id="KAL1644440.1"/>
    </source>
</evidence>
<keyword evidence="4" id="KW-1185">Reference proteome</keyword>
<organism evidence="3 4">
    <name type="scientific">Diplodia intermedia</name>
    <dbReference type="NCBI Taxonomy" id="856260"/>
    <lineage>
        <taxon>Eukaryota</taxon>
        <taxon>Fungi</taxon>
        <taxon>Dikarya</taxon>
        <taxon>Ascomycota</taxon>
        <taxon>Pezizomycotina</taxon>
        <taxon>Dothideomycetes</taxon>
        <taxon>Dothideomycetes incertae sedis</taxon>
        <taxon>Botryosphaeriales</taxon>
        <taxon>Botryosphaeriaceae</taxon>
        <taxon>Diplodia</taxon>
    </lineage>
</organism>
<evidence type="ECO:0000313" key="4">
    <source>
        <dbReference type="Proteomes" id="UP001521184"/>
    </source>
</evidence>
<protein>
    <submittedName>
        <fullName evidence="3">Uncharacterized protein</fullName>
    </submittedName>
</protein>
<proteinExistence type="predicted"/>
<sequence>MSSAPTSAVLVDYVSAAVQWRCPYDASLKRLEQVSLRIVFDESGMAAHFKLRIPASFKSLRKTHIFLSFAPDRVAELRYTQAPDIPEPVKKTFMSISDPIASLRAVLSQPVGVLVPSETSLTPRNKKFGDVLESVQSLSHCTDFTTLFPVADDSFHDRASSLCSSIGSLSPIPSELDNASLYNGRGALVLEDCNFGLGPSGAPPRVVESPPSYDELGDLPEPSRPPAAKKLKAKEEEPWAEALRELRRELRSDILRELRSDMDARLKKLDESVQAQLRDVSERLEKRVDDQVEHVRQEMQQQVDELEVRIEEVRDEIDDIVDLRLDDQIDGAKSDLRDFVREEVKDAGEDVKRELEGVRLAISYD</sequence>
<dbReference type="Gene3D" id="1.20.120.20">
    <property type="entry name" value="Apolipoprotein"/>
    <property type="match status" value="1"/>
</dbReference>
<keyword evidence="1" id="KW-0175">Coiled coil</keyword>
<feature type="coiled-coil region" evidence="1">
    <location>
        <begin position="289"/>
        <end position="323"/>
    </location>
</feature>
<dbReference type="Proteomes" id="UP001521184">
    <property type="component" value="Unassembled WGS sequence"/>
</dbReference>